<reference evidence="1 2" key="1">
    <citation type="journal article" date="2019" name="Genome Biol. Evol.">
        <title>Insights into the evolution of the New World diploid cottons (Gossypium, subgenus Houzingenia) based on genome sequencing.</title>
        <authorList>
            <person name="Grover C.E."/>
            <person name="Arick M.A. 2nd"/>
            <person name="Thrash A."/>
            <person name="Conover J.L."/>
            <person name="Sanders W.S."/>
            <person name="Peterson D.G."/>
            <person name="Frelichowski J.E."/>
            <person name="Scheffler J.A."/>
            <person name="Scheffler B.E."/>
            <person name="Wendel J.F."/>
        </authorList>
    </citation>
    <scope>NUCLEOTIDE SEQUENCE [LARGE SCALE GENOMIC DNA]</scope>
    <source>
        <strain evidence="1">27</strain>
        <tissue evidence="1">Leaf</tissue>
    </source>
</reference>
<dbReference type="Proteomes" id="UP000593561">
    <property type="component" value="Unassembled WGS sequence"/>
</dbReference>
<name>A0A7J8TD35_GOSDV</name>
<keyword evidence="2" id="KW-1185">Reference proteome</keyword>
<proteinExistence type="predicted"/>
<comment type="caution">
    <text evidence="1">The sequence shown here is derived from an EMBL/GenBank/DDBJ whole genome shotgun (WGS) entry which is preliminary data.</text>
</comment>
<evidence type="ECO:0000313" key="2">
    <source>
        <dbReference type="Proteomes" id="UP000593561"/>
    </source>
</evidence>
<evidence type="ECO:0000313" key="1">
    <source>
        <dbReference type="EMBL" id="MBA0636076.1"/>
    </source>
</evidence>
<gene>
    <name evidence="1" type="ORF">Godav_025476</name>
</gene>
<dbReference type="AlphaFoldDB" id="A0A7J8TD35"/>
<dbReference type="EMBL" id="JABFAC010244357">
    <property type="protein sequence ID" value="MBA0636076.1"/>
    <property type="molecule type" value="Genomic_DNA"/>
</dbReference>
<organism evidence="1 2">
    <name type="scientific">Gossypium davidsonii</name>
    <name type="common">Davidson's cotton</name>
    <name type="synonym">Gossypium klotzschianum subsp. davidsonii</name>
    <dbReference type="NCBI Taxonomy" id="34287"/>
    <lineage>
        <taxon>Eukaryota</taxon>
        <taxon>Viridiplantae</taxon>
        <taxon>Streptophyta</taxon>
        <taxon>Embryophyta</taxon>
        <taxon>Tracheophyta</taxon>
        <taxon>Spermatophyta</taxon>
        <taxon>Magnoliopsida</taxon>
        <taxon>eudicotyledons</taxon>
        <taxon>Gunneridae</taxon>
        <taxon>Pentapetalae</taxon>
        <taxon>rosids</taxon>
        <taxon>malvids</taxon>
        <taxon>Malvales</taxon>
        <taxon>Malvaceae</taxon>
        <taxon>Malvoideae</taxon>
        <taxon>Gossypium</taxon>
    </lineage>
</organism>
<accession>A0A7J8TD35</accession>
<sequence length="19" mass="2456">MFYFMSRIFIRCTFSLETY</sequence>
<protein>
    <submittedName>
        <fullName evidence="1">Uncharacterized protein</fullName>
    </submittedName>
</protein>